<dbReference type="PANTHER" id="PTHR10695">
    <property type="entry name" value="DEPHOSPHO-COA KINASE-RELATED"/>
    <property type="match status" value="1"/>
</dbReference>
<keyword evidence="6 8" id="KW-0067">ATP-binding</keyword>
<dbReference type="OrthoDB" id="9812943at2"/>
<organism evidence="10 11">
    <name type="scientific">Liquorilactobacillus hordei DSM 19519</name>
    <dbReference type="NCBI Taxonomy" id="1423759"/>
    <lineage>
        <taxon>Bacteria</taxon>
        <taxon>Bacillati</taxon>
        <taxon>Bacillota</taxon>
        <taxon>Bacilli</taxon>
        <taxon>Lactobacillales</taxon>
        <taxon>Lactobacillaceae</taxon>
        <taxon>Liquorilactobacillus</taxon>
    </lineage>
</organism>
<dbReference type="GO" id="GO:0005737">
    <property type="term" value="C:cytoplasm"/>
    <property type="evidence" value="ECO:0007669"/>
    <property type="project" value="UniProtKB-SubCell"/>
</dbReference>
<evidence type="ECO:0000256" key="6">
    <source>
        <dbReference type="ARBA" id="ARBA00022840"/>
    </source>
</evidence>
<dbReference type="GO" id="GO:0005524">
    <property type="term" value="F:ATP binding"/>
    <property type="evidence" value="ECO:0007669"/>
    <property type="project" value="UniProtKB-UniRule"/>
</dbReference>
<comment type="pathway">
    <text evidence="8">Cofactor biosynthesis; coenzyme A biosynthesis; CoA from (R)-pantothenate: step 5/5.</text>
</comment>
<evidence type="ECO:0000256" key="4">
    <source>
        <dbReference type="ARBA" id="ARBA00022741"/>
    </source>
</evidence>
<evidence type="ECO:0000256" key="3">
    <source>
        <dbReference type="ARBA" id="ARBA00022679"/>
    </source>
</evidence>
<dbReference type="PROSITE" id="PS51219">
    <property type="entry name" value="DPCK"/>
    <property type="match status" value="1"/>
</dbReference>
<dbReference type="EC" id="2.7.1.24" evidence="8 9"/>
<dbReference type="HAMAP" id="MF_00376">
    <property type="entry name" value="Dephospho_CoA_kinase"/>
    <property type="match status" value="1"/>
</dbReference>
<proteinExistence type="inferred from homology"/>
<accession>A0A0R1MHH1</accession>
<comment type="subcellular location">
    <subcellularLocation>
        <location evidence="8">Cytoplasm</location>
    </subcellularLocation>
</comment>
<dbReference type="GO" id="GO:0004140">
    <property type="term" value="F:dephospho-CoA kinase activity"/>
    <property type="evidence" value="ECO:0007669"/>
    <property type="project" value="UniProtKB-UniRule"/>
</dbReference>
<dbReference type="Pfam" id="PF01121">
    <property type="entry name" value="CoaE"/>
    <property type="match status" value="1"/>
</dbReference>
<keyword evidence="5 8" id="KW-0418">Kinase</keyword>
<dbReference type="EMBL" id="AZDX01000011">
    <property type="protein sequence ID" value="KRL07017.1"/>
    <property type="molecule type" value="Genomic_DNA"/>
</dbReference>
<comment type="function">
    <text evidence="8">Catalyzes the phosphorylation of the 3'-hydroxyl group of dephosphocoenzyme A to form coenzyme A.</text>
</comment>
<evidence type="ECO:0000313" key="11">
    <source>
        <dbReference type="Proteomes" id="UP000051448"/>
    </source>
</evidence>
<dbReference type="RefSeq" id="WP_057869388.1">
    <property type="nucleotide sequence ID" value="NZ_AZDX01000011.1"/>
</dbReference>
<keyword evidence="11" id="KW-1185">Reference proteome</keyword>
<dbReference type="SUPFAM" id="SSF52540">
    <property type="entry name" value="P-loop containing nucleoside triphosphate hydrolases"/>
    <property type="match status" value="1"/>
</dbReference>
<keyword evidence="2 8" id="KW-0963">Cytoplasm</keyword>
<dbReference type="GO" id="GO:0015937">
    <property type="term" value="P:coenzyme A biosynthetic process"/>
    <property type="evidence" value="ECO:0007669"/>
    <property type="project" value="UniProtKB-UniRule"/>
</dbReference>
<evidence type="ECO:0000256" key="1">
    <source>
        <dbReference type="ARBA" id="ARBA00009018"/>
    </source>
</evidence>
<keyword evidence="3 8" id="KW-0808">Transferase</keyword>
<evidence type="ECO:0000256" key="9">
    <source>
        <dbReference type="NCBIfam" id="TIGR00152"/>
    </source>
</evidence>
<gene>
    <name evidence="8" type="primary">coaE</name>
    <name evidence="10" type="ORF">FC92_GL000250</name>
</gene>
<reference evidence="10 11" key="1">
    <citation type="journal article" date="2015" name="Genome Announc.">
        <title>Expanding the biotechnology potential of lactobacilli through comparative genomics of 213 strains and associated genera.</title>
        <authorList>
            <person name="Sun Z."/>
            <person name="Harris H.M."/>
            <person name="McCann A."/>
            <person name="Guo C."/>
            <person name="Argimon S."/>
            <person name="Zhang W."/>
            <person name="Yang X."/>
            <person name="Jeffery I.B."/>
            <person name="Cooney J.C."/>
            <person name="Kagawa T.F."/>
            <person name="Liu W."/>
            <person name="Song Y."/>
            <person name="Salvetti E."/>
            <person name="Wrobel A."/>
            <person name="Rasinkangas P."/>
            <person name="Parkhill J."/>
            <person name="Rea M.C."/>
            <person name="O'Sullivan O."/>
            <person name="Ritari J."/>
            <person name="Douillard F.P."/>
            <person name="Paul Ross R."/>
            <person name="Yang R."/>
            <person name="Briner A.E."/>
            <person name="Felis G.E."/>
            <person name="de Vos W.M."/>
            <person name="Barrangou R."/>
            <person name="Klaenhammer T.R."/>
            <person name="Caufield P.W."/>
            <person name="Cui Y."/>
            <person name="Zhang H."/>
            <person name="O'Toole P.W."/>
        </authorList>
    </citation>
    <scope>NUCLEOTIDE SEQUENCE [LARGE SCALE GENOMIC DNA]</scope>
    <source>
        <strain evidence="10 11">DSM 19519</strain>
    </source>
</reference>
<dbReference type="GeneID" id="98311432"/>
<dbReference type="Gene3D" id="3.40.50.300">
    <property type="entry name" value="P-loop containing nucleotide triphosphate hydrolases"/>
    <property type="match status" value="1"/>
</dbReference>
<dbReference type="AlphaFoldDB" id="A0A0R1MHH1"/>
<keyword evidence="7 8" id="KW-0173">Coenzyme A biosynthesis</keyword>
<dbReference type="Proteomes" id="UP000051448">
    <property type="component" value="Unassembled WGS sequence"/>
</dbReference>
<name>A0A0R1MHH1_9LACO</name>
<dbReference type="FunFam" id="3.40.50.300:FF:000991">
    <property type="entry name" value="Dephospho-CoA kinase"/>
    <property type="match status" value="1"/>
</dbReference>
<protein>
    <recommendedName>
        <fullName evidence="8 9">Dephospho-CoA kinase</fullName>
        <ecNumber evidence="8 9">2.7.1.24</ecNumber>
    </recommendedName>
    <alternativeName>
        <fullName evidence="8">Dephosphocoenzyme A kinase</fullName>
    </alternativeName>
</protein>
<dbReference type="STRING" id="1423759.FC92_GL000250"/>
<sequence length="199" mass="22553">MTYILGLTGGIASGKSTVSHFLKKYGARIIDGDLVAREVVQKKSVGLKQIVSIFGEDYLTNSGELNRKKLGNLVFNNKEMLNQLTDITSPLIHKRIEELIDEAKVIKCRLLVLDNPLLFEGNYEKYCDSVMCVCVPQELQVKRLMSRDGYDKTQARQRVLSQMSNEERCALADVLIDNSKQVEETLKQVLKWLVTMNLV</sequence>
<dbReference type="PANTHER" id="PTHR10695:SF46">
    <property type="entry name" value="BIFUNCTIONAL COENZYME A SYNTHASE-RELATED"/>
    <property type="match status" value="1"/>
</dbReference>
<comment type="similarity">
    <text evidence="1 8">Belongs to the CoaE family.</text>
</comment>
<dbReference type="InterPro" id="IPR027417">
    <property type="entry name" value="P-loop_NTPase"/>
</dbReference>
<comment type="catalytic activity">
    <reaction evidence="8">
        <text>3'-dephospho-CoA + ATP = ADP + CoA + H(+)</text>
        <dbReference type="Rhea" id="RHEA:18245"/>
        <dbReference type="ChEBI" id="CHEBI:15378"/>
        <dbReference type="ChEBI" id="CHEBI:30616"/>
        <dbReference type="ChEBI" id="CHEBI:57287"/>
        <dbReference type="ChEBI" id="CHEBI:57328"/>
        <dbReference type="ChEBI" id="CHEBI:456216"/>
        <dbReference type="EC" id="2.7.1.24"/>
    </reaction>
</comment>
<dbReference type="NCBIfam" id="TIGR00152">
    <property type="entry name" value="dephospho-CoA kinase"/>
    <property type="match status" value="1"/>
</dbReference>
<keyword evidence="4 8" id="KW-0547">Nucleotide-binding</keyword>
<evidence type="ECO:0000256" key="8">
    <source>
        <dbReference type="HAMAP-Rule" id="MF_00376"/>
    </source>
</evidence>
<dbReference type="PATRIC" id="fig|1423759.3.peg.260"/>
<evidence type="ECO:0000256" key="2">
    <source>
        <dbReference type="ARBA" id="ARBA00022490"/>
    </source>
</evidence>
<evidence type="ECO:0000256" key="7">
    <source>
        <dbReference type="ARBA" id="ARBA00022993"/>
    </source>
</evidence>
<comment type="caution">
    <text evidence="10">The sequence shown here is derived from an EMBL/GenBank/DDBJ whole genome shotgun (WGS) entry which is preliminary data.</text>
</comment>
<dbReference type="CDD" id="cd02022">
    <property type="entry name" value="DPCK"/>
    <property type="match status" value="1"/>
</dbReference>
<evidence type="ECO:0000256" key="5">
    <source>
        <dbReference type="ARBA" id="ARBA00022777"/>
    </source>
</evidence>
<dbReference type="UniPathway" id="UPA00241">
    <property type="reaction ID" value="UER00356"/>
</dbReference>
<evidence type="ECO:0000313" key="10">
    <source>
        <dbReference type="EMBL" id="KRL07017.1"/>
    </source>
</evidence>
<dbReference type="InterPro" id="IPR001977">
    <property type="entry name" value="Depp_CoAkinase"/>
</dbReference>
<feature type="binding site" evidence="8">
    <location>
        <begin position="12"/>
        <end position="17"/>
    </location>
    <ligand>
        <name>ATP</name>
        <dbReference type="ChEBI" id="CHEBI:30616"/>
    </ligand>
</feature>